<keyword evidence="3" id="KW-0645">Protease</keyword>
<protein>
    <submittedName>
        <fullName evidence="3">Protease</fullName>
    </submittedName>
</protein>
<dbReference type="InterPro" id="IPR058653">
    <property type="entry name" value="NfeD2_TM"/>
</dbReference>
<dbReference type="Proteomes" id="UP000249260">
    <property type="component" value="Unassembled WGS sequence"/>
</dbReference>
<comment type="caution">
    <text evidence="3">The sequence shown here is derived from an EMBL/GenBank/DDBJ whole genome shotgun (WGS) entry which is preliminary data.</text>
</comment>
<evidence type="ECO:0000313" key="4">
    <source>
        <dbReference type="Proteomes" id="UP000249260"/>
    </source>
</evidence>
<dbReference type="EMBL" id="QLUW01000001">
    <property type="protein sequence ID" value="RAP78092.1"/>
    <property type="molecule type" value="Genomic_DNA"/>
</dbReference>
<dbReference type="Gene3D" id="2.40.50.140">
    <property type="entry name" value="Nucleic acid-binding proteins"/>
    <property type="match status" value="1"/>
</dbReference>
<gene>
    <name evidence="3" type="ORF">DL346_06530</name>
</gene>
<dbReference type="RefSeq" id="WP_112881217.1">
    <property type="nucleotide sequence ID" value="NZ_QLUW01000001.1"/>
</dbReference>
<evidence type="ECO:0000259" key="2">
    <source>
        <dbReference type="Pfam" id="PF25842"/>
    </source>
</evidence>
<feature type="transmembrane region" description="Helical" evidence="1">
    <location>
        <begin position="71"/>
        <end position="94"/>
    </location>
</feature>
<sequence length="175" mass="18076">MEGLFIGCLIGGILFAIVSVVLGDWLSASLDGMLDFLSLDGHPVLQPTAIVGGITVFGGAGLLLERHSGLGTAVILLLSALCAAAAGLGVYYFYVRPMEKSENSTGYSLKELAGTIGEVSIPIPEKGFGEVMIKVGAGLTSHIAASFDGVPIPAGRRVVIIRVEGHTLLVSILEL</sequence>
<proteinExistence type="predicted"/>
<keyword evidence="1" id="KW-1133">Transmembrane helix</keyword>
<reference evidence="3 4" key="1">
    <citation type="submission" date="2018-06" db="EMBL/GenBank/DDBJ databases">
        <title>Paenibacillus montanisoli sp. nov., isolated from mountain area soil.</title>
        <authorList>
            <person name="Wu M."/>
        </authorList>
    </citation>
    <scope>NUCLEOTIDE SEQUENCE [LARGE SCALE GENOMIC DNA]</scope>
    <source>
        <strain evidence="3 4">RA17</strain>
    </source>
</reference>
<dbReference type="GO" id="GO:0006508">
    <property type="term" value="P:proteolysis"/>
    <property type="evidence" value="ECO:0007669"/>
    <property type="project" value="UniProtKB-KW"/>
</dbReference>
<keyword evidence="3" id="KW-0378">Hydrolase</keyword>
<dbReference type="OrthoDB" id="1683445at2"/>
<organism evidence="3 4">
    <name type="scientific">Paenibacillus montanisoli</name>
    <dbReference type="NCBI Taxonomy" id="2081970"/>
    <lineage>
        <taxon>Bacteria</taxon>
        <taxon>Bacillati</taxon>
        <taxon>Bacillota</taxon>
        <taxon>Bacilli</taxon>
        <taxon>Bacillales</taxon>
        <taxon>Paenibacillaceae</taxon>
        <taxon>Paenibacillus</taxon>
    </lineage>
</organism>
<evidence type="ECO:0000256" key="1">
    <source>
        <dbReference type="SAM" id="Phobius"/>
    </source>
</evidence>
<feature type="domain" description="Membrane protein NfeD2 N-terminal transmembrane" evidence="2">
    <location>
        <begin position="1"/>
        <end position="103"/>
    </location>
</feature>
<evidence type="ECO:0000313" key="3">
    <source>
        <dbReference type="EMBL" id="RAP78092.1"/>
    </source>
</evidence>
<accession>A0A328U7M7</accession>
<keyword evidence="4" id="KW-1185">Reference proteome</keyword>
<feature type="transmembrane region" description="Helical" evidence="1">
    <location>
        <begin position="47"/>
        <end position="64"/>
    </location>
</feature>
<dbReference type="InterPro" id="IPR012340">
    <property type="entry name" value="NA-bd_OB-fold"/>
</dbReference>
<dbReference type="Pfam" id="PF25842">
    <property type="entry name" value="NfeD_TM"/>
    <property type="match status" value="1"/>
</dbReference>
<name>A0A328U7M7_9BACL</name>
<dbReference type="AlphaFoldDB" id="A0A328U7M7"/>
<dbReference type="GO" id="GO:0008233">
    <property type="term" value="F:peptidase activity"/>
    <property type="evidence" value="ECO:0007669"/>
    <property type="project" value="UniProtKB-KW"/>
</dbReference>
<keyword evidence="1" id="KW-0812">Transmembrane</keyword>
<keyword evidence="1" id="KW-0472">Membrane</keyword>